<dbReference type="Pfam" id="PF13280">
    <property type="entry name" value="WYL"/>
    <property type="match status" value="1"/>
</dbReference>
<dbReference type="PROSITE" id="PS52050">
    <property type="entry name" value="WYL"/>
    <property type="match status" value="1"/>
</dbReference>
<dbReference type="EMBL" id="QTQX01000011">
    <property type="protein sequence ID" value="RQT27443.1"/>
    <property type="molecule type" value="Genomic_DNA"/>
</dbReference>
<reference evidence="4 5" key="1">
    <citation type="submission" date="2018-08" db="EMBL/GenBank/DDBJ databases">
        <title>Comparative analysis of Burkholderia isolates from Puerto Rico.</title>
        <authorList>
            <person name="Hall C."/>
            <person name="Sahl J."/>
            <person name="Wagner D."/>
        </authorList>
    </citation>
    <scope>NUCLEOTIDE SEQUENCE [LARGE SCALE GENOMIC DNA]</scope>
    <source>
        <strain evidence="4 5">Bp9001</strain>
    </source>
</reference>
<name>A0A3N8S9E7_9BURK</name>
<dbReference type="Proteomes" id="UP000269271">
    <property type="component" value="Unassembled WGS sequence"/>
</dbReference>
<dbReference type="InterPro" id="IPR059019">
    <property type="entry name" value="WHD_CapW"/>
</dbReference>
<proteinExistence type="predicted"/>
<dbReference type="PIRSF" id="PIRSF015558">
    <property type="entry name" value="Txn_reg_DeoR_prd"/>
    <property type="match status" value="1"/>
</dbReference>
<evidence type="ECO:0000313" key="5">
    <source>
        <dbReference type="Proteomes" id="UP000269271"/>
    </source>
</evidence>
<feature type="domain" description="DNA-binding transcriptional repressor CapW winged helix-turn-helix" evidence="3">
    <location>
        <begin position="25"/>
        <end position="99"/>
    </location>
</feature>
<dbReference type="AlphaFoldDB" id="A0A3N8S9E7"/>
<dbReference type="InterPro" id="IPR016634">
    <property type="entry name" value="CapW-like"/>
</dbReference>
<evidence type="ECO:0000259" key="3">
    <source>
        <dbReference type="Pfam" id="PF26109"/>
    </source>
</evidence>
<dbReference type="Pfam" id="PF26107">
    <property type="entry name" value="BrxR_CTD"/>
    <property type="match status" value="1"/>
</dbReference>
<evidence type="ECO:0000313" key="4">
    <source>
        <dbReference type="EMBL" id="RQT27443.1"/>
    </source>
</evidence>
<sequence length="308" mass="36188">MRLAHRYEMRHPWRHTLESSMSSAQEERLKFIDFRLMFLGDVSRQDLTDRFGISEPVATRDLTEYRERCSTCMEYSHAQRAYLASSNFQPLYEHESAEALAMIAHGHLALPRQERKPFLRCDLPIQLDRPDPHVVSTITRSINHQCVISIDYRSHSSGETRRQIVPFALVDNGLRWHIRAYDRRRARFSDFVISRISNPTVEEAVVLTHERWEHDIQWNRIVELELVPHPNRPHQETTSYEYGMVDGVSRLRVRAAVAGYFLRRWNVDCSPDHKLAGNEYQLWLRNRETLYGVETLEIAPGYNDPSST</sequence>
<feature type="domain" description="DNA-binding transcriptional repressor CapW C-terminal dimerisation" evidence="2">
    <location>
        <begin position="221"/>
        <end position="290"/>
    </location>
</feature>
<feature type="domain" description="WYL" evidence="1">
    <location>
        <begin position="134"/>
        <end position="201"/>
    </location>
</feature>
<organism evidence="4 5">
    <name type="scientific">Burkholderia contaminans</name>
    <dbReference type="NCBI Taxonomy" id="488447"/>
    <lineage>
        <taxon>Bacteria</taxon>
        <taxon>Pseudomonadati</taxon>
        <taxon>Pseudomonadota</taxon>
        <taxon>Betaproteobacteria</taxon>
        <taxon>Burkholderiales</taxon>
        <taxon>Burkholderiaceae</taxon>
        <taxon>Burkholderia</taxon>
        <taxon>Burkholderia cepacia complex</taxon>
    </lineage>
</organism>
<dbReference type="Pfam" id="PF26109">
    <property type="entry name" value="WHD_BrxR"/>
    <property type="match status" value="1"/>
</dbReference>
<dbReference type="InterPro" id="IPR026881">
    <property type="entry name" value="WYL_dom"/>
</dbReference>
<dbReference type="PANTHER" id="PTHR34580:SF1">
    <property type="entry name" value="PROTEIN PAFC"/>
    <property type="match status" value="1"/>
</dbReference>
<evidence type="ECO:0000259" key="1">
    <source>
        <dbReference type="Pfam" id="PF13280"/>
    </source>
</evidence>
<protein>
    <submittedName>
        <fullName evidence="4">WYL domain-containing protein</fullName>
    </submittedName>
</protein>
<comment type="caution">
    <text evidence="4">The sequence shown here is derived from an EMBL/GenBank/DDBJ whole genome shotgun (WGS) entry which is preliminary data.</text>
</comment>
<evidence type="ECO:0000259" key="2">
    <source>
        <dbReference type="Pfam" id="PF26107"/>
    </source>
</evidence>
<dbReference type="PANTHER" id="PTHR34580">
    <property type="match status" value="1"/>
</dbReference>
<accession>A0A3N8S9E7</accession>
<gene>
    <name evidence="4" type="ORF">DF037_18095</name>
</gene>
<dbReference type="InterPro" id="IPR051534">
    <property type="entry name" value="CBASS_pafABC_assoc_protein"/>
</dbReference>
<dbReference type="InterPro" id="IPR059020">
    <property type="entry name" value="CapW_CTD"/>
</dbReference>